<evidence type="ECO:0000259" key="1">
    <source>
        <dbReference type="Pfam" id="PF23232"/>
    </source>
</evidence>
<keyword evidence="3" id="KW-1185">Reference proteome</keyword>
<evidence type="ECO:0000313" key="2">
    <source>
        <dbReference type="EMBL" id="KAK7424194.1"/>
    </source>
</evidence>
<dbReference type="InterPro" id="IPR056599">
    <property type="entry name" value="AAA_lid_fung"/>
</dbReference>
<protein>
    <recommendedName>
        <fullName evidence="1">AAA+ ATPase lid domain-containing protein</fullName>
    </recommendedName>
</protein>
<evidence type="ECO:0000313" key="3">
    <source>
        <dbReference type="Proteomes" id="UP001498421"/>
    </source>
</evidence>
<accession>A0ABR1HSQ1</accession>
<name>A0ABR1HSQ1_9HYPO</name>
<reference evidence="2 3" key="1">
    <citation type="journal article" date="2025" name="Microbiol. Resour. Announc.">
        <title>Draft genome sequences for Neonectria magnoliae and Neonectria punicea, canker pathogens of Liriodendron tulipifera and Acer saccharum in West Virginia.</title>
        <authorList>
            <person name="Petronek H.M."/>
            <person name="Kasson M.T."/>
            <person name="Metheny A.M."/>
            <person name="Stauder C.M."/>
            <person name="Lovett B."/>
            <person name="Lynch S.C."/>
            <person name="Garnas J.R."/>
            <person name="Kasson L.R."/>
            <person name="Stajich J.E."/>
        </authorList>
    </citation>
    <scope>NUCLEOTIDE SEQUENCE [LARGE SCALE GENOMIC DNA]</scope>
    <source>
        <strain evidence="2 3">NRRL 64651</strain>
    </source>
</reference>
<gene>
    <name evidence="2" type="ORF">QQZ08_008682</name>
</gene>
<dbReference type="PANTHER" id="PTHR46411">
    <property type="entry name" value="FAMILY ATPASE, PUTATIVE-RELATED"/>
    <property type="match status" value="1"/>
</dbReference>
<organism evidence="2 3">
    <name type="scientific">Neonectria magnoliae</name>
    <dbReference type="NCBI Taxonomy" id="2732573"/>
    <lineage>
        <taxon>Eukaryota</taxon>
        <taxon>Fungi</taxon>
        <taxon>Dikarya</taxon>
        <taxon>Ascomycota</taxon>
        <taxon>Pezizomycotina</taxon>
        <taxon>Sordariomycetes</taxon>
        <taxon>Hypocreomycetidae</taxon>
        <taxon>Hypocreales</taxon>
        <taxon>Nectriaceae</taxon>
        <taxon>Neonectria</taxon>
    </lineage>
</organism>
<proteinExistence type="predicted"/>
<dbReference type="PANTHER" id="PTHR46411:SF4">
    <property type="entry name" value="AAA+ ATPASE DOMAIN-CONTAINING PROTEIN"/>
    <property type="match status" value="1"/>
</dbReference>
<dbReference type="Proteomes" id="UP001498421">
    <property type="component" value="Unassembled WGS sequence"/>
</dbReference>
<sequence length="106" mass="12791">MLIDEADIYMEHRQVQDIERNNIVAGFLRALEYYKGILSLTTNRVHYPKFEGEERDRLWDAFFEKSEEDRETTIRITQSAKDYVQSDHIKATVQMLREFRDYLVKL</sequence>
<dbReference type="Pfam" id="PF23232">
    <property type="entry name" value="AAA_lid_13"/>
    <property type="match status" value="1"/>
</dbReference>
<dbReference type="EMBL" id="JAZAVK010000092">
    <property type="protein sequence ID" value="KAK7424194.1"/>
    <property type="molecule type" value="Genomic_DNA"/>
</dbReference>
<comment type="caution">
    <text evidence="2">The sequence shown here is derived from an EMBL/GenBank/DDBJ whole genome shotgun (WGS) entry which is preliminary data.</text>
</comment>
<feature type="domain" description="AAA+ ATPase lid" evidence="1">
    <location>
        <begin position="50"/>
        <end position="86"/>
    </location>
</feature>